<evidence type="ECO:0000256" key="1">
    <source>
        <dbReference type="SAM" id="MobiDB-lite"/>
    </source>
</evidence>
<dbReference type="KEGG" id="tpsc:RBB77_01700"/>
<feature type="region of interest" description="Disordered" evidence="1">
    <location>
        <begin position="183"/>
        <end position="218"/>
    </location>
</feature>
<gene>
    <name evidence="2" type="ORF">RBB77_01700</name>
</gene>
<evidence type="ECO:0000313" key="2">
    <source>
        <dbReference type="EMBL" id="XCB33623.1"/>
    </source>
</evidence>
<sequence>MMPKKAAETLPKFINISFDTLDLTLENNRRGEVSVSTETMSSPMWELVYFNFMYCAVHAKDKKKGGPKVSYSLLPPPVWLVGIGTLIWQGILQGASWEFVKIAIAKGLDKLREKGLVSEGKIGETTLNAGWIKYSSSGKKQYEMYVSLKKTFKKLPDKHPEAYARSKDRKEFGQIIRGELDKPATVAQIPKKKAAKNAGATRSRRQPAAQAKRGSWVD</sequence>
<proteinExistence type="predicted"/>
<reference evidence="2" key="2">
    <citation type="journal article" date="2024" name="Environ. Microbiol.">
        <title>Genome analysis and description of Tunturibacter gen. nov. expands the diversity of Terriglobia in tundra soils.</title>
        <authorList>
            <person name="Messyasz A."/>
            <person name="Mannisto M.K."/>
            <person name="Kerkhof L.J."/>
            <person name="Haggblom M.M."/>
        </authorList>
    </citation>
    <scope>NUCLEOTIDE SEQUENCE</scope>
    <source>
        <strain evidence="2">X5P6</strain>
    </source>
</reference>
<protein>
    <submittedName>
        <fullName evidence="2">Uncharacterized protein</fullName>
    </submittedName>
</protein>
<accession>A0AAU7ZRL2</accession>
<reference evidence="2" key="1">
    <citation type="submission" date="2023-08" db="EMBL/GenBank/DDBJ databases">
        <authorList>
            <person name="Messyasz A."/>
            <person name="Mannisto M.K."/>
            <person name="Kerkhof L.J."/>
            <person name="Haggblom M."/>
        </authorList>
    </citation>
    <scope>NUCLEOTIDE SEQUENCE</scope>
    <source>
        <strain evidence="2">X5P6</strain>
    </source>
</reference>
<organism evidence="2">
    <name type="scientific">Tunturiibacter psychrotolerans</name>
    <dbReference type="NCBI Taxonomy" id="3069686"/>
    <lineage>
        <taxon>Bacteria</taxon>
        <taxon>Pseudomonadati</taxon>
        <taxon>Acidobacteriota</taxon>
        <taxon>Terriglobia</taxon>
        <taxon>Terriglobales</taxon>
        <taxon>Acidobacteriaceae</taxon>
        <taxon>Tunturiibacter</taxon>
    </lineage>
</organism>
<name>A0AAU7ZRL2_9BACT</name>
<dbReference type="AlphaFoldDB" id="A0AAU7ZRL2"/>
<dbReference type="EMBL" id="CP132942">
    <property type="protein sequence ID" value="XCB33623.1"/>
    <property type="molecule type" value="Genomic_DNA"/>
</dbReference>
<dbReference type="RefSeq" id="WP_353064461.1">
    <property type="nucleotide sequence ID" value="NZ_CP132942.1"/>
</dbReference>